<dbReference type="Proteomes" id="UP000251314">
    <property type="component" value="Unassembled WGS sequence"/>
</dbReference>
<evidence type="ECO:0000256" key="2">
    <source>
        <dbReference type="ARBA" id="ARBA00022771"/>
    </source>
</evidence>
<dbReference type="EMBL" id="RCMI01001994">
    <property type="protein sequence ID" value="KAG2879490.1"/>
    <property type="molecule type" value="Genomic_DNA"/>
</dbReference>
<keyword evidence="3" id="KW-0862">Zinc</keyword>
<proteinExistence type="predicted"/>
<sequence>MLLTHVGDGFYNCTTCGKQYKKDNGYTILLNHLRRNHEDYKQDAQEAARRLNSLNLHLVSQRTQDLYRWIVWVVCDRLPFAFVKRRLTRLNVALSTISEDTLLRYIVLLFEVVDVRAARELPDCAGGNTGTTGDCAASEYEDLESLSRRFLLLAFSPVEMEEHLSTQSQYDLITDTLSRYNKLRSAVKFTVGDSRSENQYIGRKEGTIPLIGCASHRFNLEVKDFLKSEGELITDVQASYNQGPSYSTTRLPSVTSAAERHHMVEHVVGCCGKPQLVIIQLDHDRLDEHEVQPLLLRCAEHERVKALFQDLAALEAVTQELQKPTLTLSAARRLFDQVTKQYPALEPRLSTTATIVNNPNLEHGLNGRHQVAEECLIVRVALKKRKVMKRSHYVNVAYIPPTSNECERFFSHAKVVLSNLRKRMSLAMPEMTMCLHYNRDFWGLSAVDEVHLKNGQE</sequence>
<accession>A0A329T586</accession>
<dbReference type="EMBL" id="RCMK01001965">
    <property type="protein sequence ID" value="KAG2886151.1"/>
    <property type="molecule type" value="Genomic_DNA"/>
</dbReference>
<comment type="caution">
    <text evidence="9">The sequence shown here is derived from an EMBL/GenBank/DDBJ whole genome shotgun (WGS) entry which is preliminary data.</text>
</comment>
<dbReference type="PANTHER" id="PTHR40866">
    <property type="entry name" value="BED-TYPE DOMAIN-CONTAINING PROTEIN"/>
    <property type="match status" value="1"/>
</dbReference>
<keyword evidence="4" id="KW-0175">Coiled coil</keyword>
<organism evidence="9 10">
    <name type="scientific">Phytophthora cactorum</name>
    <dbReference type="NCBI Taxonomy" id="29920"/>
    <lineage>
        <taxon>Eukaryota</taxon>
        <taxon>Sar</taxon>
        <taxon>Stramenopiles</taxon>
        <taxon>Oomycota</taxon>
        <taxon>Peronosporomycetes</taxon>
        <taxon>Peronosporales</taxon>
        <taxon>Peronosporaceae</taxon>
        <taxon>Phytophthora</taxon>
    </lineage>
</organism>
<dbReference type="Proteomes" id="UP000774804">
    <property type="component" value="Unassembled WGS sequence"/>
</dbReference>
<dbReference type="InterPro" id="IPR003656">
    <property type="entry name" value="Znf_BED"/>
</dbReference>
<name>A0A329T586_9STRA</name>
<keyword evidence="1" id="KW-0479">Metal-binding</keyword>
<evidence type="ECO:0000256" key="3">
    <source>
        <dbReference type="ARBA" id="ARBA00022833"/>
    </source>
</evidence>
<gene>
    <name evidence="9" type="ORF">PC110_g507</name>
    <name evidence="6" type="ORF">PC113_g22850</name>
    <name evidence="7" type="ORF">PC115_g22777</name>
    <name evidence="8" type="ORF">PC117_g25418</name>
</gene>
<dbReference type="OrthoDB" id="122808at2759"/>
<dbReference type="SUPFAM" id="SSF53098">
    <property type="entry name" value="Ribonuclease H-like"/>
    <property type="match status" value="1"/>
</dbReference>
<protein>
    <recommendedName>
        <fullName evidence="5">BED-type domain-containing protein</fullName>
    </recommendedName>
</protein>
<reference evidence="6" key="2">
    <citation type="submission" date="2018-10" db="EMBL/GenBank/DDBJ databases">
        <title>Effector identification in a new, highly contiguous assembly of the strawberry crown rot pathogen Phytophthora cactorum.</title>
        <authorList>
            <person name="Armitage A.D."/>
            <person name="Nellist C.F."/>
            <person name="Bates H."/>
            <person name="Vickerstaff R.J."/>
            <person name="Harrison R.J."/>
        </authorList>
    </citation>
    <scope>NUCLEOTIDE SEQUENCE</scope>
    <source>
        <strain evidence="6">15-7</strain>
        <strain evidence="7">4032</strain>
        <strain evidence="8">4040</strain>
    </source>
</reference>
<keyword evidence="2" id="KW-0863">Zinc-finger</keyword>
<evidence type="ECO:0000256" key="4">
    <source>
        <dbReference type="SAM" id="Coils"/>
    </source>
</evidence>
<reference evidence="9 10" key="1">
    <citation type="submission" date="2018-01" db="EMBL/GenBank/DDBJ databases">
        <title>Draft genome of the strawberry crown rot pathogen Phytophthora cactorum.</title>
        <authorList>
            <person name="Armitage A.D."/>
            <person name="Lysoe E."/>
            <person name="Nellist C.F."/>
            <person name="Harrison R.J."/>
            <person name="Brurberg M.B."/>
        </authorList>
    </citation>
    <scope>NUCLEOTIDE SEQUENCE [LARGE SCALE GENOMIC DNA]</scope>
    <source>
        <strain evidence="9 10">10300</strain>
    </source>
</reference>
<dbReference type="Pfam" id="PF02892">
    <property type="entry name" value="zf-BED"/>
    <property type="match status" value="1"/>
</dbReference>
<evidence type="ECO:0000259" key="5">
    <source>
        <dbReference type="Pfam" id="PF02892"/>
    </source>
</evidence>
<dbReference type="EMBL" id="RCMG01001867">
    <property type="protein sequence ID" value="KAG2818521.1"/>
    <property type="molecule type" value="Genomic_DNA"/>
</dbReference>
<dbReference type="GO" id="GO:0008270">
    <property type="term" value="F:zinc ion binding"/>
    <property type="evidence" value="ECO:0007669"/>
    <property type="project" value="UniProtKB-KW"/>
</dbReference>
<keyword evidence="10" id="KW-1185">Reference proteome</keyword>
<dbReference type="VEuPathDB" id="FungiDB:PC110_g507"/>
<feature type="domain" description="BED-type" evidence="5">
    <location>
        <begin position="9"/>
        <end position="37"/>
    </location>
</feature>
<dbReference type="AlphaFoldDB" id="A0A329T586"/>
<dbReference type="Proteomes" id="UP000736787">
    <property type="component" value="Unassembled WGS sequence"/>
</dbReference>
<dbReference type="GO" id="GO:0003677">
    <property type="term" value="F:DNA binding"/>
    <property type="evidence" value="ECO:0007669"/>
    <property type="project" value="InterPro"/>
</dbReference>
<feature type="coiled-coil region" evidence="4">
    <location>
        <begin position="30"/>
        <end position="57"/>
    </location>
</feature>
<evidence type="ECO:0000313" key="8">
    <source>
        <dbReference type="EMBL" id="KAG2886151.1"/>
    </source>
</evidence>
<evidence type="ECO:0000313" key="6">
    <source>
        <dbReference type="EMBL" id="KAG2818521.1"/>
    </source>
</evidence>
<dbReference type="InterPro" id="IPR012337">
    <property type="entry name" value="RNaseH-like_sf"/>
</dbReference>
<evidence type="ECO:0000256" key="1">
    <source>
        <dbReference type="ARBA" id="ARBA00022723"/>
    </source>
</evidence>
<evidence type="ECO:0000313" key="9">
    <source>
        <dbReference type="EMBL" id="RAW43316.1"/>
    </source>
</evidence>
<evidence type="ECO:0000313" key="7">
    <source>
        <dbReference type="EMBL" id="KAG2879490.1"/>
    </source>
</evidence>
<dbReference type="PANTHER" id="PTHR40866:SF1">
    <property type="entry name" value="BED-TYPE DOMAIN-CONTAINING PROTEIN"/>
    <property type="match status" value="1"/>
</dbReference>
<dbReference type="EMBL" id="MJFZ01000005">
    <property type="protein sequence ID" value="RAW43316.1"/>
    <property type="molecule type" value="Genomic_DNA"/>
</dbReference>
<dbReference type="Proteomes" id="UP000735874">
    <property type="component" value="Unassembled WGS sequence"/>
</dbReference>
<evidence type="ECO:0000313" key="10">
    <source>
        <dbReference type="Proteomes" id="UP000251314"/>
    </source>
</evidence>